<keyword evidence="4" id="KW-1185">Reference proteome</keyword>
<dbReference type="InterPro" id="IPR011006">
    <property type="entry name" value="CheY-like_superfamily"/>
</dbReference>
<sequence>MADALAALLAEAGCDIRVYGSAETFMASGPPVDGDVVVVDLGLPGISGRDVIRWLGGLAARPRVVVISGKAERDLTRELQGLAFDGVLRKPPSVNWLPEIVPDRTATP</sequence>
<dbReference type="Pfam" id="PF00072">
    <property type="entry name" value="Response_reg"/>
    <property type="match status" value="1"/>
</dbReference>
<dbReference type="InterPro" id="IPR001789">
    <property type="entry name" value="Sig_transdc_resp-reg_receiver"/>
</dbReference>
<dbReference type="PROSITE" id="PS50110">
    <property type="entry name" value="RESPONSE_REGULATORY"/>
    <property type="match status" value="1"/>
</dbReference>
<dbReference type="Proteomes" id="UP000094622">
    <property type="component" value="Unassembled WGS sequence"/>
</dbReference>
<proteinExistence type="predicted"/>
<evidence type="ECO:0000256" key="1">
    <source>
        <dbReference type="PROSITE-ProRule" id="PRU00169"/>
    </source>
</evidence>
<dbReference type="Gene3D" id="3.40.50.2300">
    <property type="match status" value="1"/>
</dbReference>
<evidence type="ECO:0000313" key="4">
    <source>
        <dbReference type="Proteomes" id="UP000094622"/>
    </source>
</evidence>
<protein>
    <submittedName>
        <fullName evidence="3">Transcriptional regulatory protein FixJ</fullName>
    </submittedName>
</protein>
<dbReference type="EMBL" id="MCRJ01000003">
    <property type="protein sequence ID" value="ODN72344.1"/>
    <property type="molecule type" value="Genomic_DNA"/>
</dbReference>
<feature type="modified residue" description="4-aspartylphosphate" evidence="1">
    <location>
        <position position="40"/>
    </location>
</feature>
<evidence type="ECO:0000313" key="3">
    <source>
        <dbReference type="EMBL" id="ODN72344.1"/>
    </source>
</evidence>
<name>A0A1E3H7R3_9HYPH</name>
<accession>A0A1E3H7R3</accession>
<dbReference type="GO" id="GO:0000160">
    <property type="term" value="P:phosphorelay signal transduction system"/>
    <property type="evidence" value="ECO:0007669"/>
    <property type="project" value="InterPro"/>
</dbReference>
<gene>
    <name evidence="3" type="primary">fixJ</name>
    <name evidence="3" type="ORF">A6302_00271</name>
</gene>
<dbReference type="SUPFAM" id="SSF52172">
    <property type="entry name" value="CheY-like"/>
    <property type="match status" value="1"/>
</dbReference>
<comment type="caution">
    <text evidence="3">The sequence shown here is derived from an EMBL/GenBank/DDBJ whole genome shotgun (WGS) entry which is preliminary data.</text>
</comment>
<organism evidence="3 4">
    <name type="scientific">Methylobrevis pamukkalensis</name>
    <dbReference type="NCBI Taxonomy" id="1439726"/>
    <lineage>
        <taxon>Bacteria</taxon>
        <taxon>Pseudomonadati</taxon>
        <taxon>Pseudomonadota</taxon>
        <taxon>Alphaproteobacteria</taxon>
        <taxon>Hyphomicrobiales</taxon>
        <taxon>Pleomorphomonadaceae</taxon>
        <taxon>Methylobrevis</taxon>
    </lineage>
</organism>
<feature type="domain" description="Response regulatory" evidence="2">
    <location>
        <begin position="1"/>
        <end position="105"/>
    </location>
</feature>
<keyword evidence="1" id="KW-0597">Phosphoprotein</keyword>
<evidence type="ECO:0000259" key="2">
    <source>
        <dbReference type="PROSITE" id="PS50110"/>
    </source>
</evidence>
<dbReference type="AlphaFoldDB" id="A0A1E3H7R3"/>
<reference evidence="3 4" key="1">
    <citation type="submission" date="2016-07" db="EMBL/GenBank/DDBJ databases">
        <title>Draft Genome Sequence of Methylobrevis pamukkalensis PK2.</title>
        <authorList>
            <person name="Vasilenko O.V."/>
            <person name="Doronina N.V."/>
            <person name="Shmareva M.N."/>
            <person name="Tarlachkov S.V."/>
            <person name="Mustakhimov I."/>
            <person name="Trotsenko Y.A."/>
        </authorList>
    </citation>
    <scope>NUCLEOTIDE SEQUENCE [LARGE SCALE GENOMIC DNA]</scope>
    <source>
        <strain evidence="3 4">PK2</strain>
    </source>
</reference>